<proteinExistence type="predicted"/>
<dbReference type="AlphaFoldDB" id="A0A2N0ZN10"/>
<sequence length="562" mass="65478">MLTSKIKMLMKENPEGIFSRTERLPFSILRAKKNKKTNGGQKMTTLKKQEFEIKVLQNRNGKGFYFTDPYFYTLALLGVDGPFTQQQLLDIYKIYGDMATDKSWSKKVVKMSDLKFVSQKNINIRKRDGMQFNFVEITENGMDFLKETGFVNKAAKIRNNSTGDHTIGIRQVLVDVLNVIAENKELGGKYVTQNTIFPISKYDTTEKPLNVYRFYQDEKLGVNDNIRFFNKTKEEIVSAKANFVTSLNSYATSNFKDIGLFPDWVFQFKKNLFHVEVDSGKQSFEKKSETADVVGEAKQTTIKQKVEKYFEIAEKLPNHKHHAVFVLLDDSVTTKKYFGNRTTRIRNLKDGIGELLIKDAPANLKVSVISLERAKDFFSTYFLSVLETEKEDLKRLNAAINFMNRSSMYPYDMKIIKKDNMKDWDVEVNKDIMKTPFLISSFYKNLKLKEEQKKLSLVHHNIVPIMVKEGDVLTYAKINHYSKMFREQVFKKTKLLLIYDTKKNMEQDVLHTVPKRNKLENLIYQKVLLMPFDEWEKSNHNFYGIDQKAISASDLLDFLDKE</sequence>
<accession>A0A2N0ZN10</accession>
<comment type="caution">
    <text evidence="1">The sequence shown here is derived from an EMBL/GenBank/DDBJ whole genome shotgun (WGS) entry which is preliminary data.</text>
</comment>
<evidence type="ECO:0000313" key="1">
    <source>
        <dbReference type="EMBL" id="PKG30888.1"/>
    </source>
</evidence>
<dbReference type="Proteomes" id="UP000233343">
    <property type="component" value="Unassembled WGS sequence"/>
</dbReference>
<evidence type="ECO:0000313" key="2">
    <source>
        <dbReference type="Proteomes" id="UP000233343"/>
    </source>
</evidence>
<dbReference type="EMBL" id="PISD01000003">
    <property type="protein sequence ID" value="PKG30888.1"/>
    <property type="molecule type" value="Genomic_DNA"/>
</dbReference>
<gene>
    <name evidence="1" type="ORF">CWS20_00915</name>
</gene>
<evidence type="ECO:0008006" key="3">
    <source>
        <dbReference type="Google" id="ProtNLM"/>
    </source>
</evidence>
<reference evidence="1 2" key="1">
    <citation type="journal article" date="2010" name="Int. J. Syst. Evol. Microbiol.">
        <title>Bacillus horneckiae sp. nov., isolated from a spacecraft-assembly clean room.</title>
        <authorList>
            <person name="Vaishampayan P."/>
            <person name="Probst A."/>
            <person name="Krishnamurthi S."/>
            <person name="Ghosh S."/>
            <person name="Osman S."/>
            <person name="McDowall A."/>
            <person name="Ruckmani A."/>
            <person name="Mayilraj S."/>
            <person name="Venkateswaran K."/>
        </authorList>
    </citation>
    <scope>NUCLEOTIDE SEQUENCE [LARGE SCALE GENOMIC DNA]</scope>
    <source>
        <strain evidence="2">1PO1SC</strain>
    </source>
</reference>
<keyword evidence="2" id="KW-1185">Reference proteome</keyword>
<name>A0A2N0ZN10_9BACI</name>
<protein>
    <recommendedName>
        <fullName evidence="3">Restriction endonuclease</fullName>
    </recommendedName>
</protein>
<organism evidence="1 2">
    <name type="scientific">Cytobacillus horneckiae</name>
    <dbReference type="NCBI Taxonomy" id="549687"/>
    <lineage>
        <taxon>Bacteria</taxon>
        <taxon>Bacillati</taxon>
        <taxon>Bacillota</taxon>
        <taxon>Bacilli</taxon>
        <taxon>Bacillales</taxon>
        <taxon>Bacillaceae</taxon>
        <taxon>Cytobacillus</taxon>
    </lineage>
</organism>